<dbReference type="GO" id="GO:0043190">
    <property type="term" value="C:ATP-binding cassette (ABC) transporter complex"/>
    <property type="evidence" value="ECO:0007669"/>
    <property type="project" value="TreeGrafter"/>
</dbReference>
<dbReference type="HOGENOM" id="CLU_028473_1_0_9"/>
<keyword evidence="3" id="KW-1003">Cell membrane</keyword>
<evidence type="ECO:0000256" key="4">
    <source>
        <dbReference type="ARBA" id="ARBA00022692"/>
    </source>
</evidence>
<dbReference type="FunFam" id="1.10.3720.10:FF:000001">
    <property type="entry name" value="Glycine betaine ABC transporter, permease"/>
    <property type="match status" value="1"/>
</dbReference>
<dbReference type="SUPFAM" id="SSF161098">
    <property type="entry name" value="MetI-like"/>
    <property type="match status" value="1"/>
</dbReference>
<dbReference type="Pfam" id="PF00528">
    <property type="entry name" value="BPD_transp_1"/>
    <property type="match status" value="1"/>
</dbReference>
<dbReference type="RefSeq" id="WP_011879498.1">
    <property type="nucleotide sequence ID" value="NC_009253.1"/>
</dbReference>
<protein>
    <submittedName>
        <fullName evidence="9">Binding-protein-dependent transport systems inner membrane component</fullName>
    </submittedName>
</protein>
<comment type="similarity">
    <text evidence="7">Belongs to the binding-protein-dependent transport system permease family.</text>
</comment>
<feature type="transmembrane region" description="Helical" evidence="7">
    <location>
        <begin position="20"/>
        <end position="39"/>
    </location>
</feature>
<proteinExistence type="inferred from homology"/>
<evidence type="ECO:0000313" key="10">
    <source>
        <dbReference type="Proteomes" id="UP000001556"/>
    </source>
</evidence>
<dbReference type="Gene3D" id="1.10.3720.10">
    <property type="entry name" value="MetI-like"/>
    <property type="match status" value="1"/>
</dbReference>
<sequence length="278" mass="30014">MENLFPKVPLDKWVEKFVDYLGAHLGGLFDIISAVIAGWVDLFSFLFNGVPAGVFIPILTLLAWKFSKRSIALFTLAGLLLISNLGYWENTMETLALVLTAALISIIVGIPTGILCARKDTARDLVMPLLDFMQTMPAFVYLIPAIFFFGLGKVPGVIASVIFAMPPTIRLTNLGIRQVPAELIEAADAFGSTPTQKLLKVQLPLAKQTIMAGINQCIMLALSMVVIASMIGAKGLGADVYRAVTQIKIGVGFEAGLAIVVLAIILDRMTQNIGRKHV</sequence>
<keyword evidence="10" id="KW-1185">Reference proteome</keyword>
<dbReference type="AlphaFoldDB" id="A4J9F7"/>
<keyword evidence="5 7" id="KW-1133">Transmembrane helix</keyword>
<evidence type="ECO:0000256" key="5">
    <source>
        <dbReference type="ARBA" id="ARBA00022989"/>
    </source>
</evidence>
<evidence type="ECO:0000256" key="1">
    <source>
        <dbReference type="ARBA" id="ARBA00004141"/>
    </source>
</evidence>
<dbReference type="PANTHER" id="PTHR47737">
    <property type="entry name" value="GLYCINE BETAINE/PROLINE BETAINE TRANSPORT SYSTEM PERMEASE PROTEIN PROW"/>
    <property type="match status" value="1"/>
</dbReference>
<evidence type="ECO:0000259" key="8">
    <source>
        <dbReference type="PROSITE" id="PS50928"/>
    </source>
</evidence>
<evidence type="ECO:0000313" key="9">
    <source>
        <dbReference type="EMBL" id="ABO51710.1"/>
    </source>
</evidence>
<dbReference type="PROSITE" id="PS50928">
    <property type="entry name" value="ABC_TM1"/>
    <property type="match status" value="1"/>
</dbReference>
<keyword evidence="4 7" id="KW-0812">Transmembrane</keyword>
<dbReference type="PANTHER" id="PTHR47737:SF1">
    <property type="entry name" value="GLYCINE BETAINE_PROLINE BETAINE TRANSPORT SYSTEM PERMEASE PROTEIN PROW"/>
    <property type="match status" value="1"/>
</dbReference>
<gene>
    <name evidence="9" type="ordered locus">Dred_3208</name>
</gene>
<dbReference type="EMBL" id="CP000612">
    <property type="protein sequence ID" value="ABO51710.1"/>
    <property type="molecule type" value="Genomic_DNA"/>
</dbReference>
<dbReference type="KEGG" id="drm:Dred_3208"/>
<dbReference type="GO" id="GO:0005275">
    <property type="term" value="F:amine transmembrane transporter activity"/>
    <property type="evidence" value="ECO:0007669"/>
    <property type="project" value="TreeGrafter"/>
</dbReference>
<dbReference type="CDD" id="cd06261">
    <property type="entry name" value="TM_PBP2"/>
    <property type="match status" value="1"/>
</dbReference>
<feature type="transmembrane region" description="Helical" evidence="7">
    <location>
        <begin position="45"/>
        <end position="64"/>
    </location>
</feature>
<name>A4J9F7_DESRM</name>
<evidence type="ECO:0000256" key="3">
    <source>
        <dbReference type="ARBA" id="ARBA00022475"/>
    </source>
</evidence>
<dbReference type="InterPro" id="IPR000515">
    <property type="entry name" value="MetI-like"/>
</dbReference>
<dbReference type="GO" id="GO:0015226">
    <property type="term" value="F:carnitine transmembrane transporter activity"/>
    <property type="evidence" value="ECO:0007669"/>
    <property type="project" value="TreeGrafter"/>
</dbReference>
<feature type="domain" description="ABC transmembrane type-1" evidence="8">
    <location>
        <begin position="91"/>
        <end position="270"/>
    </location>
</feature>
<keyword evidence="6 7" id="KW-0472">Membrane</keyword>
<dbReference type="GO" id="GO:0031460">
    <property type="term" value="P:glycine betaine transport"/>
    <property type="evidence" value="ECO:0007669"/>
    <property type="project" value="TreeGrafter"/>
</dbReference>
<feature type="transmembrane region" description="Helical" evidence="7">
    <location>
        <begin position="138"/>
        <end position="165"/>
    </location>
</feature>
<reference evidence="9 10" key="1">
    <citation type="submission" date="2007-03" db="EMBL/GenBank/DDBJ databases">
        <title>Complete sequence of Desulfotomaculum reducens MI-1.</title>
        <authorList>
            <consortium name="US DOE Joint Genome Institute"/>
            <person name="Copeland A."/>
            <person name="Lucas S."/>
            <person name="Lapidus A."/>
            <person name="Barry K."/>
            <person name="Detter J.C."/>
            <person name="Glavina del Rio T."/>
            <person name="Hammon N."/>
            <person name="Israni S."/>
            <person name="Dalin E."/>
            <person name="Tice H."/>
            <person name="Pitluck S."/>
            <person name="Sims D."/>
            <person name="Brettin T."/>
            <person name="Bruce D."/>
            <person name="Han C."/>
            <person name="Tapia R."/>
            <person name="Schmutz J."/>
            <person name="Larimer F."/>
            <person name="Land M."/>
            <person name="Hauser L."/>
            <person name="Kyrpides N."/>
            <person name="Kim E."/>
            <person name="Tebo B.M."/>
            <person name="Richardson P."/>
        </authorList>
    </citation>
    <scope>NUCLEOTIDE SEQUENCE [LARGE SCALE GENOMIC DNA]</scope>
    <source>
        <strain evidence="9 10">MI-1</strain>
    </source>
</reference>
<organism evidence="9 10">
    <name type="scientific">Desulforamulus reducens (strain ATCC BAA-1160 / DSM 100696 / MI-1)</name>
    <name type="common">Desulfotomaculum reducens</name>
    <dbReference type="NCBI Taxonomy" id="349161"/>
    <lineage>
        <taxon>Bacteria</taxon>
        <taxon>Bacillati</taxon>
        <taxon>Bacillota</taxon>
        <taxon>Clostridia</taxon>
        <taxon>Eubacteriales</taxon>
        <taxon>Peptococcaceae</taxon>
        <taxon>Desulforamulus</taxon>
    </lineage>
</organism>
<feature type="transmembrane region" description="Helical" evidence="7">
    <location>
        <begin position="210"/>
        <end position="233"/>
    </location>
</feature>
<evidence type="ECO:0000256" key="6">
    <source>
        <dbReference type="ARBA" id="ARBA00023136"/>
    </source>
</evidence>
<comment type="subcellular location">
    <subcellularLocation>
        <location evidence="7">Cell membrane</location>
        <topology evidence="7">Multi-pass membrane protein</topology>
    </subcellularLocation>
    <subcellularLocation>
        <location evidence="1">Membrane</location>
        <topology evidence="1">Multi-pass membrane protein</topology>
    </subcellularLocation>
</comment>
<dbReference type="GO" id="GO:0015871">
    <property type="term" value="P:choline transport"/>
    <property type="evidence" value="ECO:0007669"/>
    <property type="project" value="TreeGrafter"/>
</dbReference>
<dbReference type="eggNOG" id="COG4176">
    <property type="taxonomic scope" value="Bacteria"/>
</dbReference>
<dbReference type="OrthoDB" id="9801163at2"/>
<evidence type="ECO:0000256" key="7">
    <source>
        <dbReference type="RuleBase" id="RU363032"/>
    </source>
</evidence>
<accession>A4J9F7</accession>
<dbReference type="Proteomes" id="UP000001556">
    <property type="component" value="Chromosome"/>
</dbReference>
<feature type="transmembrane region" description="Helical" evidence="7">
    <location>
        <begin position="71"/>
        <end position="88"/>
    </location>
</feature>
<dbReference type="STRING" id="349161.Dred_3208"/>
<evidence type="ECO:0000256" key="2">
    <source>
        <dbReference type="ARBA" id="ARBA00022448"/>
    </source>
</evidence>
<keyword evidence="2 7" id="KW-0813">Transport</keyword>
<feature type="transmembrane region" description="Helical" evidence="7">
    <location>
        <begin position="94"/>
        <end position="117"/>
    </location>
</feature>
<dbReference type="InterPro" id="IPR035906">
    <property type="entry name" value="MetI-like_sf"/>
</dbReference>
<feature type="transmembrane region" description="Helical" evidence="7">
    <location>
        <begin position="245"/>
        <end position="266"/>
    </location>
</feature>